<organism evidence="1 2">
    <name type="scientific">Paraburkholderia terrae</name>
    <dbReference type="NCBI Taxonomy" id="311230"/>
    <lineage>
        <taxon>Bacteria</taxon>
        <taxon>Pseudomonadati</taxon>
        <taxon>Pseudomonadota</taxon>
        <taxon>Betaproteobacteria</taxon>
        <taxon>Burkholderiales</taxon>
        <taxon>Burkholderiaceae</taxon>
        <taxon>Paraburkholderia</taxon>
    </lineage>
</organism>
<name>A0A2I8F552_9BURK</name>
<dbReference type="EMBL" id="CP026114">
    <property type="protein sequence ID" value="AUT66792.1"/>
    <property type="molecule type" value="Genomic_DNA"/>
</dbReference>
<evidence type="ECO:0000313" key="2">
    <source>
        <dbReference type="Proteomes" id="UP000243502"/>
    </source>
</evidence>
<evidence type="ECO:0000313" key="1">
    <source>
        <dbReference type="EMBL" id="AUT66792.1"/>
    </source>
</evidence>
<dbReference type="KEGG" id="pter:C2L65_45325"/>
<dbReference type="Proteomes" id="UP000243502">
    <property type="component" value="Chromosome 4"/>
</dbReference>
<proteinExistence type="predicted"/>
<evidence type="ECO:0008006" key="3">
    <source>
        <dbReference type="Google" id="ProtNLM"/>
    </source>
</evidence>
<dbReference type="AlphaFoldDB" id="A0A2I8F552"/>
<protein>
    <recommendedName>
        <fullName evidence="3">Integrase</fullName>
    </recommendedName>
</protein>
<reference evidence="1 2" key="1">
    <citation type="submission" date="2018-01" db="EMBL/GenBank/DDBJ databases">
        <title>Species boundaries and ecological features among Paraburkholderia terrae DSMZ17804T, P. hospita DSMZ17164T and P. caribensis DSMZ13236T.</title>
        <authorList>
            <person name="Pratama A.A."/>
        </authorList>
    </citation>
    <scope>NUCLEOTIDE SEQUENCE [LARGE SCALE GENOMIC DNA]</scope>
    <source>
        <strain evidence="1 2">DSM 17804</strain>
    </source>
</reference>
<accession>A0A2I8F552</accession>
<gene>
    <name evidence="1" type="ORF">C2L65_45325</name>
</gene>
<sequence>MLRWSIIVRRKPLSSLNTLDLDMYIKRFLADPQPAGRWVGQGKAERLDPAWRPFTKPLPGSGREIARKLLSAMRSWLIRQ</sequence>